<feature type="compositionally biased region" description="Polar residues" evidence="1">
    <location>
        <begin position="1"/>
        <end position="11"/>
    </location>
</feature>
<feature type="region of interest" description="Disordered" evidence="1">
    <location>
        <begin position="985"/>
        <end position="1010"/>
    </location>
</feature>
<name>A0A699HDZ5_TANCI</name>
<evidence type="ECO:0008006" key="3">
    <source>
        <dbReference type="Google" id="ProtNLM"/>
    </source>
</evidence>
<feature type="region of interest" description="Disordered" evidence="1">
    <location>
        <begin position="1"/>
        <end position="51"/>
    </location>
</feature>
<evidence type="ECO:0000256" key="1">
    <source>
        <dbReference type="SAM" id="MobiDB-lite"/>
    </source>
</evidence>
<accession>A0A699HDZ5</accession>
<dbReference type="AlphaFoldDB" id="A0A699HDZ5"/>
<sequence>MKSPLNMSTGVLSKEPEENKESLGNTSKEIAVSNPNEEKEEPPQDSDIHQLIEECSTEVYEEQTQEQEVENVVEQLAERRNLATILSTKEPEHLLSMGYEHLSITPKTEFDEVTESNAENLLPIPSECEVTLEDKRKCDVPISENSPGCDNHSEIFSDSKNNDDILVYDDFEDIEYVEASLFDPEIVNLEEENKLLSITRLIFNIESLNNNPIPDCVLNFFVSDNSLLDNFSPEFKTFCDHTEETRSGNTTHADNSLPEYDSFFFEIEPDRERLINILKSDILDDSSKDSLSEEADLFLAFDNSIPPGIENIANDSEGDIRFLEDLLIDDSILSYESSDSNFEDNPSVPRPPQEPPDAETDAGEEIPVVMNNKDKFDEDYYFFMFDMMFSFLSAESEDTIFDPDAKTDAGDEISVVIDELECLDPKAEFDNDDYSSNRVDCVYLMILERENLYNCDPNAYSFDNSNYLPRPLYKNYLCNLCGNNSNDGYACQQQFSFVYEQEPSYNQNYDGNYYSHESPSFPCCDNGGGSHETFQCQPMAQNIDFSGFDQIQTPQYPDVHPPSKEMNEEVFQAKGDLMKSIQTFLENFICIPFEEKPPILFQAWEFFFAIQYSKPENPNELFQKLLKDLKELVEYDNSPSRDRPIFFTNDENHSYQNKESLENTSKEIVVLNPNEEKEEPPQDSDIHLLIEECSTEVCEEQKQSMEDTMLELVKICQEKEFLCIHDNVDDLIESALNTKLLSINSIDSQRLDKKEQEVKNVVEQPAERKNRIEKSLQNFRVIHKSSFSLNTSQIYSIHAVATILSTKEPEHLLSMGYEHLSITPETESDEVIDSNAENLLPITSKCEVTLEDKKNCDVPISKNYTVCDNHSEIFSDSKNDDDILVYDDFKDIKYVEASLSDPEIVNVEEENVVYQKEEEERLINVLKSDISDDSSNDSLSEEANLFLASDNSIPPGIENIANDSEGDIRFLEELLIDDYILSHESSDSNFEDNPSVPRPPSEPPDAKTDAGKEIPVVMNNKDKFDEDYYFSCLIRCFLFFPPRVRIPSLILDLPPMIEVFLCWIFVLVSKIFTSFDL</sequence>
<gene>
    <name evidence="2" type="ORF">Tci_368449</name>
</gene>
<protein>
    <recommendedName>
        <fullName evidence="3">Reverse transcriptase domain-containing protein</fullName>
    </recommendedName>
</protein>
<comment type="caution">
    <text evidence="2">The sequence shown here is derived from an EMBL/GenBank/DDBJ whole genome shotgun (WGS) entry which is preliminary data.</text>
</comment>
<reference evidence="2" key="1">
    <citation type="journal article" date="2019" name="Sci. Rep.">
        <title>Draft genome of Tanacetum cinerariifolium, the natural source of mosquito coil.</title>
        <authorList>
            <person name="Yamashiro T."/>
            <person name="Shiraishi A."/>
            <person name="Satake H."/>
            <person name="Nakayama K."/>
        </authorList>
    </citation>
    <scope>NUCLEOTIDE SEQUENCE</scope>
</reference>
<evidence type="ECO:0000313" key="2">
    <source>
        <dbReference type="EMBL" id="GEX96474.1"/>
    </source>
</evidence>
<dbReference type="EMBL" id="BKCJ010142126">
    <property type="protein sequence ID" value="GEX96474.1"/>
    <property type="molecule type" value="Genomic_DNA"/>
</dbReference>
<proteinExistence type="predicted"/>
<feature type="region of interest" description="Disordered" evidence="1">
    <location>
        <begin position="337"/>
        <end position="364"/>
    </location>
</feature>
<organism evidence="2">
    <name type="scientific">Tanacetum cinerariifolium</name>
    <name type="common">Dalmatian daisy</name>
    <name type="synonym">Chrysanthemum cinerariifolium</name>
    <dbReference type="NCBI Taxonomy" id="118510"/>
    <lineage>
        <taxon>Eukaryota</taxon>
        <taxon>Viridiplantae</taxon>
        <taxon>Streptophyta</taxon>
        <taxon>Embryophyta</taxon>
        <taxon>Tracheophyta</taxon>
        <taxon>Spermatophyta</taxon>
        <taxon>Magnoliopsida</taxon>
        <taxon>eudicotyledons</taxon>
        <taxon>Gunneridae</taxon>
        <taxon>Pentapetalae</taxon>
        <taxon>asterids</taxon>
        <taxon>campanulids</taxon>
        <taxon>Asterales</taxon>
        <taxon>Asteraceae</taxon>
        <taxon>Asteroideae</taxon>
        <taxon>Anthemideae</taxon>
        <taxon>Anthemidinae</taxon>
        <taxon>Tanacetum</taxon>
    </lineage>
</organism>